<dbReference type="AlphaFoldDB" id="A0A1H0JZ05"/>
<keyword evidence="2" id="KW-0732">Signal</keyword>
<dbReference type="RefSeq" id="WP_167361162.1">
    <property type="nucleotide sequence ID" value="NZ_CP028290.1"/>
</dbReference>
<name>A0A1H0JZ05_9BURK</name>
<organism evidence="3 4">
    <name type="scientific">Paracidovorax cattleyae</name>
    <dbReference type="NCBI Taxonomy" id="80868"/>
    <lineage>
        <taxon>Bacteria</taxon>
        <taxon>Pseudomonadati</taxon>
        <taxon>Pseudomonadota</taxon>
        <taxon>Betaproteobacteria</taxon>
        <taxon>Burkholderiales</taxon>
        <taxon>Comamonadaceae</taxon>
        <taxon>Paracidovorax</taxon>
    </lineage>
</organism>
<keyword evidence="4" id="KW-1185">Reference proteome</keyword>
<dbReference type="EMBL" id="FNJL01000001">
    <property type="protein sequence ID" value="SDO49028.1"/>
    <property type="molecule type" value="Genomic_DNA"/>
</dbReference>
<protein>
    <submittedName>
        <fullName evidence="3">Uncharacterized protein</fullName>
    </submittedName>
</protein>
<sequence>MTTFDAHPSRARWARRLLSLLAAPAIALALAGCGGGDGSGSGHPLGAEKPAMRCAP</sequence>
<evidence type="ECO:0000256" key="2">
    <source>
        <dbReference type="SAM" id="SignalP"/>
    </source>
</evidence>
<feature type="chain" id="PRO_5011627129" evidence="2">
    <location>
        <begin position="32"/>
        <end position="56"/>
    </location>
</feature>
<feature type="signal peptide" evidence="2">
    <location>
        <begin position="1"/>
        <end position="31"/>
    </location>
</feature>
<evidence type="ECO:0000256" key="1">
    <source>
        <dbReference type="SAM" id="MobiDB-lite"/>
    </source>
</evidence>
<evidence type="ECO:0000313" key="3">
    <source>
        <dbReference type="EMBL" id="SDO49028.1"/>
    </source>
</evidence>
<reference evidence="4" key="1">
    <citation type="submission" date="2016-10" db="EMBL/GenBank/DDBJ databases">
        <authorList>
            <person name="Varghese N."/>
            <person name="Submissions S."/>
        </authorList>
    </citation>
    <scope>NUCLEOTIDE SEQUENCE [LARGE SCALE GENOMIC DNA]</scope>
    <source>
        <strain evidence="4">DSM 17101</strain>
    </source>
</reference>
<accession>A0A1H0JZ05</accession>
<evidence type="ECO:0000313" key="4">
    <source>
        <dbReference type="Proteomes" id="UP000199317"/>
    </source>
</evidence>
<dbReference type="Proteomes" id="UP000199317">
    <property type="component" value="Unassembled WGS sequence"/>
</dbReference>
<gene>
    <name evidence="3" type="ORF">SAMN04489708_10125</name>
</gene>
<proteinExistence type="predicted"/>
<feature type="region of interest" description="Disordered" evidence="1">
    <location>
        <begin position="37"/>
        <end position="56"/>
    </location>
</feature>